<sequence>MLSLEEIPSGIGEITTLRSICAAFCNDSVNDSAKRILEKQQSMRNEGVQLNVITNIGDPVPPMGLFYPMLLVPDVYPPPPRTCDNEDMLEDTWEFPKRSDISDGYYPGLSYGFVLPDTFGSRCLPSTTTDLMMLIHLSIFLTKLVEVPMCSDNEDMLEDTWEFPRRSDISDGYYPVNMMFYDYPMGLFYPMLLVPDVYPSPPRTCDNEDMLEDTWEFPEDPTFQMVITLEKVDFILCGKTTLYFNRGQRNRILSVWPMLLQKVFVQQYALDTYYALLLTLHDVADMLIFFWLGYGF</sequence>
<gene>
    <name evidence="1" type="ORF">BUALT_Bualt07G0022000</name>
</gene>
<keyword evidence="2" id="KW-1185">Reference proteome</keyword>
<comment type="caution">
    <text evidence="1">The sequence shown here is derived from an EMBL/GenBank/DDBJ whole genome shotgun (WGS) entry which is preliminary data.</text>
</comment>
<dbReference type="AlphaFoldDB" id="A0AAV6X796"/>
<reference evidence="1" key="1">
    <citation type="submission" date="2019-10" db="EMBL/GenBank/DDBJ databases">
        <authorList>
            <person name="Zhang R."/>
            <person name="Pan Y."/>
            <person name="Wang J."/>
            <person name="Ma R."/>
            <person name="Yu S."/>
        </authorList>
    </citation>
    <scope>NUCLEOTIDE SEQUENCE</scope>
    <source>
        <strain evidence="1">LA-IB0</strain>
        <tissue evidence="1">Leaf</tissue>
    </source>
</reference>
<accession>A0AAV6X796</accession>
<name>A0AAV6X796_9LAMI</name>
<proteinExistence type="predicted"/>
<evidence type="ECO:0000313" key="1">
    <source>
        <dbReference type="EMBL" id="KAG8378794.1"/>
    </source>
</evidence>
<organism evidence="1 2">
    <name type="scientific">Buddleja alternifolia</name>
    <dbReference type="NCBI Taxonomy" id="168488"/>
    <lineage>
        <taxon>Eukaryota</taxon>
        <taxon>Viridiplantae</taxon>
        <taxon>Streptophyta</taxon>
        <taxon>Embryophyta</taxon>
        <taxon>Tracheophyta</taxon>
        <taxon>Spermatophyta</taxon>
        <taxon>Magnoliopsida</taxon>
        <taxon>eudicotyledons</taxon>
        <taxon>Gunneridae</taxon>
        <taxon>Pentapetalae</taxon>
        <taxon>asterids</taxon>
        <taxon>lamiids</taxon>
        <taxon>Lamiales</taxon>
        <taxon>Scrophulariaceae</taxon>
        <taxon>Buddlejeae</taxon>
        <taxon>Buddleja</taxon>
    </lineage>
</organism>
<dbReference type="Proteomes" id="UP000826271">
    <property type="component" value="Unassembled WGS sequence"/>
</dbReference>
<evidence type="ECO:0000313" key="2">
    <source>
        <dbReference type="Proteomes" id="UP000826271"/>
    </source>
</evidence>
<protein>
    <submittedName>
        <fullName evidence="1">Uncharacterized protein</fullName>
    </submittedName>
</protein>
<dbReference type="EMBL" id="WHWC01000007">
    <property type="protein sequence ID" value="KAG8378794.1"/>
    <property type="molecule type" value="Genomic_DNA"/>
</dbReference>